<evidence type="ECO:0000256" key="1">
    <source>
        <dbReference type="SAM" id="MobiDB-lite"/>
    </source>
</evidence>
<dbReference type="AlphaFoldDB" id="A0A423GMH0"/>
<proteinExistence type="predicted"/>
<sequence length="686" mass="74702">MNLERRWRESANRKLTPGVHSIVATQYWAGEKISLSSNPMIFHIRPRKLQVAVKSLPDNKVKFSGGGYGGAEVVLTVVDGPGGKTLTATVGDTSQWAVEATNWEAGPYTLSAVQRVSDNAGGWIPSDHVEFDFDWVRPPPTPPTDLKHTQEYTPTFYGKGVNGATVEVTDENGGSVAPDTKVFGLEWSTKASRLWGPTLGRLVRVRQELDGLWSAKVNLRVTIRPLAPVITSIVDNELSPDITGTCWAGARVNLVYSDAPSTVHNPSVTNDTWTFQRTEHFAHDVTHTVTVTQTVGLQTSESASEMFTIPLPKPVITSPEPGKDEEVGPDLIVKGDNGVKCATVKIRDAQNGPILGSRLLTKDGPWSVALDKLLAFRRYSIDATQSNSVRESERSEECTFTVVLLPPMIKVPQPGDDLPRTSIISGKGLPGALVSVWRQGNPVPLLRDIPVDENGHWEGPVMLFLVGEIVIWAMQTFEQQTSKDSPPLSCNVVPNAPFMETPASDERVQNKVVCSGFGYTDNTGDTVTVALADAPQTALGQVQVLADRSWSMRITIARPGGIHKLIAVQSRDGFASAPSPERQIQLGAYQPLINVPTEGRWVTEPVAIEGKALAGMGKLVAWFNPDRTLVDGIVIAETDWRATAQVELRRGGYWVCFQQRLAGGTESSRRAESSRFEVESPKPPSE</sequence>
<feature type="region of interest" description="Disordered" evidence="1">
    <location>
        <begin position="664"/>
        <end position="686"/>
    </location>
</feature>
<protein>
    <recommendedName>
        <fullName evidence="4">Bacterial Ig-like domain-containing protein</fullName>
    </recommendedName>
</protein>
<name>A0A423GMH0_9PSED</name>
<evidence type="ECO:0000313" key="3">
    <source>
        <dbReference type="Proteomes" id="UP000284684"/>
    </source>
</evidence>
<comment type="caution">
    <text evidence="2">The sequence shown here is derived from an EMBL/GenBank/DDBJ whole genome shotgun (WGS) entry which is preliminary data.</text>
</comment>
<evidence type="ECO:0000313" key="2">
    <source>
        <dbReference type="EMBL" id="ROM92646.1"/>
    </source>
</evidence>
<gene>
    <name evidence="2" type="ORF">BK658_21415</name>
</gene>
<dbReference type="Proteomes" id="UP000284684">
    <property type="component" value="Unassembled WGS sequence"/>
</dbReference>
<dbReference type="EMBL" id="MOBI01000023">
    <property type="protein sequence ID" value="ROM92646.1"/>
    <property type="molecule type" value="Genomic_DNA"/>
</dbReference>
<evidence type="ECO:0008006" key="4">
    <source>
        <dbReference type="Google" id="ProtNLM"/>
    </source>
</evidence>
<accession>A0A423GMH0</accession>
<reference evidence="2 3" key="1">
    <citation type="submission" date="2016-10" db="EMBL/GenBank/DDBJ databases">
        <title>Comparative genome analysis of multiple Pseudomonas spp. focuses on biocontrol and plant growth promoting traits.</title>
        <authorList>
            <person name="Tao X.-Y."/>
            <person name="Taylor C.G."/>
        </authorList>
    </citation>
    <scope>NUCLEOTIDE SEQUENCE [LARGE SCALE GENOMIC DNA]</scope>
    <source>
        <strain evidence="2 3">37D10</strain>
    </source>
</reference>
<organism evidence="2 3">
    <name type="scientific">Pseudomonas brassicacearum</name>
    <dbReference type="NCBI Taxonomy" id="930166"/>
    <lineage>
        <taxon>Bacteria</taxon>
        <taxon>Pseudomonadati</taxon>
        <taxon>Pseudomonadota</taxon>
        <taxon>Gammaproteobacteria</taxon>
        <taxon>Pseudomonadales</taxon>
        <taxon>Pseudomonadaceae</taxon>
        <taxon>Pseudomonas</taxon>
    </lineage>
</organism>
<feature type="compositionally biased region" description="Basic and acidic residues" evidence="1">
    <location>
        <begin position="667"/>
        <end position="686"/>
    </location>
</feature>